<comment type="function">
    <text evidence="5">Involved in salt tolerance by producing GG-phosphate from ADP-glucose and glycerol-3-phosphate (G3P), an intermediate in the synthesis of the osmolyte glucosylglycerol (GG).</text>
</comment>
<evidence type="ECO:0000256" key="10">
    <source>
        <dbReference type="SAM" id="MobiDB-lite"/>
    </source>
</evidence>
<evidence type="ECO:0000313" key="11">
    <source>
        <dbReference type="EMBL" id="TKJ43317.1"/>
    </source>
</evidence>
<comment type="pathway">
    <text evidence="6">Glycan metabolism; glucosylglycerol biosynthesis.</text>
</comment>
<feature type="region of interest" description="Disordered" evidence="10">
    <location>
        <begin position="1"/>
        <end position="23"/>
    </location>
</feature>
<evidence type="ECO:0000256" key="8">
    <source>
        <dbReference type="ARBA" id="ARBA00069974"/>
    </source>
</evidence>
<evidence type="ECO:0000256" key="9">
    <source>
        <dbReference type="ARBA" id="ARBA00080497"/>
    </source>
</evidence>
<keyword evidence="3" id="KW-0808">Transferase</keyword>
<evidence type="ECO:0000256" key="2">
    <source>
        <dbReference type="ARBA" id="ARBA00022676"/>
    </source>
</evidence>
<dbReference type="AlphaFoldDB" id="A0A532V8K5"/>
<name>A0A532V8K5_UNCT6</name>
<evidence type="ECO:0000256" key="4">
    <source>
        <dbReference type="ARBA" id="ARBA00052754"/>
    </source>
</evidence>
<sequence>MRSERSKKTGQENLSGRSSKKKKRRLLVVSNRSPYYLESTGGTMRMVRNVSGMVTGLEPVLSSTKGMWIAWGTAPENCSADTYRIPPSNPTFDLKLIPLDFDELKHFYLGFSNSTLWPLAHNFLGRTAYLEEDWRVYVAVNQKFAAAVAQEAKPSDLIWVNDYHLALVPMMLRSLRVRSKIGFFWHIPFPPFDLFRTLPWRKEFLEGLIKADLIGFHCRSYVQNFLHAVEDILKRDVSFGKGLIRNKRTVKVEAFPMGVDYPGIQELVHKEETQEAAKRLRQDIGVEHIVLGVDRLDYSKGIPERLAAVERFLEENPRYLGKISFVQISVPSRIQIPEYYRMRQEVENAVGRINGRFAHAAWTPVYYYFRALPFEELVTYYLAADLCFVTPLRDGMNLIAKEYVAAQDPQKGMLVLSEFAGAAEELKEAVIVNPYSIPSLVRGLKEALEINVAERRTRMSRMRKRLRRKNVEKWGRAFLDRLKESSYDGKRVRRKKV</sequence>
<dbReference type="GO" id="GO:0005992">
    <property type="term" value="P:trehalose biosynthetic process"/>
    <property type="evidence" value="ECO:0007669"/>
    <property type="project" value="InterPro"/>
</dbReference>
<dbReference type="PANTHER" id="PTHR10788">
    <property type="entry name" value="TREHALOSE-6-PHOSPHATE SYNTHASE"/>
    <property type="match status" value="1"/>
</dbReference>
<dbReference type="FunFam" id="3.40.50.2000:FF:000010">
    <property type="entry name" value="Alpha,alpha-trehalose-phosphate synthase"/>
    <property type="match status" value="1"/>
</dbReference>
<dbReference type="PANTHER" id="PTHR10788:SF106">
    <property type="entry name" value="BCDNA.GH08860"/>
    <property type="match status" value="1"/>
</dbReference>
<gene>
    <name evidence="11" type="ORF">CEE36_04600</name>
</gene>
<reference evidence="11 12" key="1">
    <citation type="submission" date="2017-06" db="EMBL/GenBank/DDBJ databases">
        <title>Novel microbial phyla capable of carbon fixation and sulfur reduction in deep-sea sediments.</title>
        <authorList>
            <person name="Huang J."/>
            <person name="Baker B."/>
            <person name="Wang Y."/>
        </authorList>
    </citation>
    <scope>NUCLEOTIDE SEQUENCE [LARGE SCALE GENOMIC DNA]</scope>
    <source>
        <strain evidence="11">B3_TA06</strain>
    </source>
</reference>
<evidence type="ECO:0000256" key="1">
    <source>
        <dbReference type="ARBA" id="ARBA00008799"/>
    </source>
</evidence>
<dbReference type="InterPro" id="IPR001830">
    <property type="entry name" value="Glyco_trans_20"/>
</dbReference>
<evidence type="ECO:0000256" key="5">
    <source>
        <dbReference type="ARBA" id="ARBA00055920"/>
    </source>
</evidence>
<dbReference type="EC" id="2.4.1.213" evidence="7"/>
<feature type="compositionally biased region" description="Basic and acidic residues" evidence="10">
    <location>
        <begin position="1"/>
        <end position="10"/>
    </location>
</feature>
<comment type="similarity">
    <text evidence="1">Belongs to the glycosyltransferase 20 family.</text>
</comment>
<comment type="catalytic activity">
    <reaction evidence="4">
        <text>ADP-alpha-D-glucose + sn-glycerol 3-phosphate = 2-O-(alpha-D-glucopyranosyl)-sn-glycerol 3-phosphate + ADP + H(+)</text>
        <dbReference type="Rhea" id="RHEA:12881"/>
        <dbReference type="ChEBI" id="CHEBI:15378"/>
        <dbReference type="ChEBI" id="CHEBI:57498"/>
        <dbReference type="ChEBI" id="CHEBI:57597"/>
        <dbReference type="ChEBI" id="CHEBI:87089"/>
        <dbReference type="ChEBI" id="CHEBI:456216"/>
        <dbReference type="EC" id="2.4.1.213"/>
    </reaction>
</comment>
<dbReference type="Pfam" id="PF00982">
    <property type="entry name" value="Glyco_transf_20"/>
    <property type="match status" value="1"/>
</dbReference>
<accession>A0A532V8K5</accession>
<proteinExistence type="inferred from homology"/>
<dbReference type="EMBL" id="NJBO01000005">
    <property type="protein sequence ID" value="TKJ43317.1"/>
    <property type="molecule type" value="Genomic_DNA"/>
</dbReference>
<dbReference type="Proteomes" id="UP000317778">
    <property type="component" value="Unassembled WGS sequence"/>
</dbReference>
<dbReference type="GO" id="GO:0033828">
    <property type="term" value="F:glucosylglycerol-phosphate synthase activity"/>
    <property type="evidence" value="ECO:0007669"/>
    <property type="project" value="UniProtKB-EC"/>
</dbReference>
<comment type="caution">
    <text evidence="11">The sequence shown here is derived from an EMBL/GenBank/DDBJ whole genome shotgun (WGS) entry which is preliminary data.</text>
</comment>
<dbReference type="SUPFAM" id="SSF53756">
    <property type="entry name" value="UDP-Glycosyltransferase/glycogen phosphorylase"/>
    <property type="match status" value="1"/>
</dbReference>
<evidence type="ECO:0000256" key="7">
    <source>
        <dbReference type="ARBA" id="ARBA00066821"/>
    </source>
</evidence>
<dbReference type="CDD" id="cd03788">
    <property type="entry name" value="GT20_TPS"/>
    <property type="match status" value="1"/>
</dbReference>
<evidence type="ECO:0000256" key="3">
    <source>
        <dbReference type="ARBA" id="ARBA00022679"/>
    </source>
</evidence>
<evidence type="ECO:0000313" key="12">
    <source>
        <dbReference type="Proteomes" id="UP000317778"/>
    </source>
</evidence>
<evidence type="ECO:0000256" key="6">
    <source>
        <dbReference type="ARBA" id="ARBA00060702"/>
    </source>
</evidence>
<organism evidence="11 12">
    <name type="scientific">candidate division TA06 bacterium B3_TA06</name>
    <dbReference type="NCBI Taxonomy" id="2012487"/>
    <lineage>
        <taxon>Bacteria</taxon>
        <taxon>Bacteria division TA06</taxon>
    </lineage>
</organism>
<protein>
    <recommendedName>
        <fullName evidence="8">Glucosylglycerol-phosphate synthase</fullName>
        <ecNumber evidence="7">2.4.1.213</ecNumber>
    </recommendedName>
    <alternativeName>
        <fullName evidence="9">Glucosyl-glycerol-phosphate synthase</fullName>
    </alternativeName>
</protein>
<dbReference type="Gene3D" id="3.40.50.2000">
    <property type="entry name" value="Glycogen Phosphorylase B"/>
    <property type="match status" value="2"/>
</dbReference>
<dbReference type="GO" id="GO:0003825">
    <property type="term" value="F:alpha,alpha-trehalose-phosphate synthase (UDP-forming) activity"/>
    <property type="evidence" value="ECO:0007669"/>
    <property type="project" value="TreeGrafter"/>
</dbReference>
<keyword evidence="2" id="KW-0328">Glycosyltransferase</keyword>